<reference evidence="2" key="1">
    <citation type="submission" date="2017-11" db="EMBL/GenBank/DDBJ databases">
        <title>Phenotypic and genomic properties of facultatively anaerobic sulfur-reducing natronoarchaea from hypersaline soda lakes.</title>
        <authorList>
            <person name="Sorokin D.Y."/>
            <person name="Kublanov I.V."/>
            <person name="Roman P."/>
            <person name="Sinninghe Damste J.S."/>
            <person name="Golyshin P.N."/>
            <person name="Rojo D."/>
            <person name="Ciordia S."/>
            <person name="Mena M.D.C."/>
            <person name="Ferrer M."/>
            <person name="Messina E."/>
            <person name="Smedile F."/>
            <person name="La Spada G."/>
            <person name="La Cono V."/>
            <person name="Yakimov M.M."/>
        </authorList>
    </citation>
    <scope>NUCLEOTIDE SEQUENCE [LARGE SCALE GENOMIC DNA]</scope>
    <source>
        <strain evidence="2">AArc-Sl</strain>
    </source>
</reference>
<evidence type="ECO:0000313" key="2">
    <source>
        <dbReference type="Proteomes" id="UP000263012"/>
    </source>
</evidence>
<dbReference type="KEGG" id="hdf:AArcSl_2280"/>
<dbReference type="Proteomes" id="UP000263012">
    <property type="component" value="Chromosome"/>
</dbReference>
<evidence type="ECO:0000313" key="1">
    <source>
        <dbReference type="EMBL" id="AUX09904.1"/>
    </source>
</evidence>
<accession>A0A343TLD2</accession>
<protein>
    <submittedName>
        <fullName evidence="1">Uncharacterized protein</fullName>
    </submittedName>
</protein>
<organism evidence="1 2">
    <name type="scientific">Halalkaliarchaeum desulfuricum</name>
    <dbReference type="NCBI Taxonomy" id="2055893"/>
    <lineage>
        <taxon>Archaea</taxon>
        <taxon>Methanobacteriati</taxon>
        <taxon>Methanobacteriota</taxon>
        <taxon>Stenosarchaea group</taxon>
        <taxon>Halobacteria</taxon>
        <taxon>Halobacteriales</taxon>
        <taxon>Haloferacaceae</taxon>
        <taxon>Halalkaliarchaeum</taxon>
    </lineage>
</organism>
<gene>
    <name evidence="1" type="ORF">AArcSl_2280</name>
</gene>
<dbReference type="AlphaFoldDB" id="A0A343TLD2"/>
<proteinExistence type="predicted"/>
<keyword evidence="2" id="KW-1185">Reference proteome</keyword>
<dbReference type="EMBL" id="CP025066">
    <property type="protein sequence ID" value="AUX09904.1"/>
    <property type="molecule type" value="Genomic_DNA"/>
</dbReference>
<sequence length="144" mass="15648">MTTGPAEILVRESSGIGGILFRENVFRMDRDPERYETVAGIGTAGRADGSGSRYRGWLVVGVRNGRLAVPRRHTPVPADVAETIVSSSRTEHDRSIEPIVRATARKTPNSSDAAIETGIGRYIKASVELSTQIFPDKRVIATIE</sequence>
<name>A0A343TLD2_9EURY</name>